<evidence type="ECO:0000313" key="8">
    <source>
        <dbReference type="EMBL" id="TRY98231.1"/>
    </source>
</evidence>
<dbReference type="FunFam" id="2.60.40.10:FF:000199">
    <property type="entry name" value="next to BRCA1 gene 1 protein-like"/>
    <property type="match status" value="1"/>
</dbReference>
<dbReference type="EMBL" id="SRMA01025182">
    <property type="protein sequence ID" value="TRY98231.1"/>
    <property type="molecule type" value="Genomic_DNA"/>
</dbReference>
<keyword evidence="5" id="KW-0968">Cytoplasmic vesicle</keyword>
<dbReference type="FunFam" id="3.10.20.90:FF:000072">
    <property type="entry name" value="Next to BRCA1 gene 1 protein"/>
    <property type="match status" value="1"/>
</dbReference>
<evidence type="ECO:0000256" key="3">
    <source>
        <dbReference type="ARBA" id="ARBA00022771"/>
    </source>
</evidence>
<dbReference type="InterPro" id="IPR034852">
    <property type="entry name" value="PB1_Nbr1"/>
</dbReference>
<proteinExistence type="predicted"/>
<dbReference type="STRING" id="623744.A0A553R7R5"/>
<dbReference type="OrthoDB" id="661148at2759"/>
<feature type="compositionally biased region" description="Basic and acidic residues" evidence="6">
    <location>
        <begin position="265"/>
        <end position="290"/>
    </location>
</feature>
<dbReference type="InterPro" id="IPR000270">
    <property type="entry name" value="PB1_dom"/>
</dbReference>
<dbReference type="GO" id="GO:0008270">
    <property type="term" value="F:zinc ion binding"/>
    <property type="evidence" value="ECO:0007669"/>
    <property type="project" value="UniProtKB-KW"/>
</dbReference>
<evidence type="ECO:0000256" key="4">
    <source>
        <dbReference type="ARBA" id="ARBA00022833"/>
    </source>
</evidence>
<sequence length="587" mass="64480">MDFYINLKGNFRGNAKSFLLSGSETKSWDSMEALVKKSFGLCNLQLTYFDEENEEVSINSQLEYEEALKTAARLGNRLEMNVYETRGSRTTVPGPGPPAGSGVGMAQLKPGIVGEPKKGFRPPQHCPTLAQVVSRKVQAAVQEEGLVIVNELKGGKAEDKTPPAWFTSYMEKFKDQVVREAVEKICREFSGQCCIHKPVGAEAQVPEVISSTLPGGPSSAPACSSCRGQTTGGGYQCSFSHDPSHNLVRARTPLSIPEHGSPAPDHSRFYRRGDRSFRKAEKQRLKAEKRQLKAEVKEIRKQLRMERRGLQWSTAGEGNSSPVLLQPRATQANSPDRPKRPCPLAVPAMTALLLDENLPDGSRLRPGTKFIKYWKMKNSGRLCWDSETKLKFMWGNLAVGSGERWREVAVPTLQPGQVGVVSVALCAPGLEGTYTSHWRLAHRGDQFGPRVWCSIVVDPQAPTAICADGLLVSPCVTPQDKASRTLERMEKCQASRDQLLLSVDQDCDQEFYIPSVDLLTAQDLLSFELLDINIVQELESVPNNTPADITPCISPLPIDGPLLEKPTLGLIQEETEAQSVSSILGKG</sequence>
<dbReference type="AlphaFoldDB" id="A0A553R7R5"/>
<evidence type="ECO:0000313" key="9">
    <source>
        <dbReference type="Proteomes" id="UP000316079"/>
    </source>
</evidence>
<evidence type="ECO:0000256" key="5">
    <source>
        <dbReference type="ARBA" id="ARBA00023329"/>
    </source>
</evidence>
<dbReference type="CDD" id="cd14947">
    <property type="entry name" value="NBR1_like"/>
    <property type="match status" value="1"/>
</dbReference>
<organism evidence="8 9">
    <name type="scientific">Danionella cerebrum</name>
    <dbReference type="NCBI Taxonomy" id="2873325"/>
    <lineage>
        <taxon>Eukaryota</taxon>
        <taxon>Metazoa</taxon>
        <taxon>Chordata</taxon>
        <taxon>Craniata</taxon>
        <taxon>Vertebrata</taxon>
        <taxon>Euteleostomi</taxon>
        <taxon>Actinopterygii</taxon>
        <taxon>Neopterygii</taxon>
        <taxon>Teleostei</taxon>
        <taxon>Ostariophysi</taxon>
        <taxon>Cypriniformes</taxon>
        <taxon>Danionidae</taxon>
        <taxon>Danioninae</taxon>
        <taxon>Danionella</taxon>
    </lineage>
</organism>
<dbReference type="GO" id="GO:0031410">
    <property type="term" value="C:cytoplasmic vesicle"/>
    <property type="evidence" value="ECO:0007669"/>
    <property type="project" value="UniProtKB-KW"/>
</dbReference>
<feature type="compositionally biased region" description="Polar residues" evidence="6">
    <location>
        <begin position="311"/>
        <end position="334"/>
    </location>
</feature>
<keyword evidence="3" id="KW-0863">Zinc-finger</keyword>
<comment type="caution">
    <text evidence="8">The sequence shown here is derived from an EMBL/GenBank/DDBJ whole genome shotgun (WGS) entry which is preliminary data.</text>
</comment>
<dbReference type="InterPro" id="IPR053793">
    <property type="entry name" value="PB1-like"/>
</dbReference>
<feature type="region of interest" description="Disordered" evidence="6">
    <location>
        <begin position="310"/>
        <end position="341"/>
    </location>
</feature>
<dbReference type="SUPFAM" id="SSF54277">
    <property type="entry name" value="CAD &amp; PB1 domains"/>
    <property type="match status" value="1"/>
</dbReference>
<keyword evidence="4" id="KW-0862">Zinc</keyword>
<dbReference type="PANTHER" id="PTHR20930">
    <property type="entry name" value="OVARIAN CARCINOMA ANTIGEN CA125-RELATED"/>
    <property type="match status" value="1"/>
</dbReference>
<evidence type="ECO:0000256" key="6">
    <source>
        <dbReference type="SAM" id="MobiDB-lite"/>
    </source>
</evidence>
<name>A0A553R7R5_9TELE</name>
<evidence type="ECO:0000256" key="1">
    <source>
        <dbReference type="ARBA" id="ARBA00004419"/>
    </source>
</evidence>
<dbReference type="InterPro" id="IPR013783">
    <property type="entry name" value="Ig-like_fold"/>
</dbReference>
<gene>
    <name evidence="8" type="ORF">DNTS_035198</name>
</gene>
<keyword evidence="9" id="KW-1185">Reference proteome</keyword>
<dbReference type="GO" id="GO:0005776">
    <property type="term" value="C:autophagosome"/>
    <property type="evidence" value="ECO:0007669"/>
    <property type="project" value="UniProtKB-SubCell"/>
</dbReference>
<dbReference type="PROSITE" id="PS51745">
    <property type="entry name" value="PB1"/>
    <property type="match status" value="1"/>
</dbReference>
<feature type="region of interest" description="Disordered" evidence="6">
    <location>
        <begin position="254"/>
        <end position="290"/>
    </location>
</feature>
<evidence type="ECO:0000256" key="2">
    <source>
        <dbReference type="ARBA" id="ARBA00022723"/>
    </source>
</evidence>
<dbReference type="SMART" id="SM00666">
    <property type="entry name" value="PB1"/>
    <property type="match status" value="1"/>
</dbReference>
<dbReference type="Pfam" id="PF00564">
    <property type="entry name" value="PB1"/>
    <property type="match status" value="1"/>
</dbReference>
<dbReference type="Pfam" id="PF16158">
    <property type="entry name" value="N_BRCA1_IG"/>
    <property type="match status" value="1"/>
</dbReference>
<dbReference type="Proteomes" id="UP000316079">
    <property type="component" value="Unassembled WGS sequence"/>
</dbReference>
<dbReference type="GO" id="GO:0043130">
    <property type="term" value="F:ubiquitin binding"/>
    <property type="evidence" value="ECO:0007669"/>
    <property type="project" value="TreeGrafter"/>
</dbReference>
<feature type="domain" description="PB1" evidence="7">
    <location>
        <begin position="4"/>
        <end position="85"/>
    </location>
</feature>
<dbReference type="Gene3D" id="2.60.40.10">
    <property type="entry name" value="Immunoglobulins"/>
    <property type="match status" value="1"/>
</dbReference>
<accession>A0A553R7R5</accession>
<dbReference type="GO" id="GO:0000407">
    <property type="term" value="C:phagophore assembly site"/>
    <property type="evidence" value="ECO:0007669"/>
    <property type="project" value="TreeGrafter"/>
</dbReference>
<keyword evidence="2" id="KW-0479">Metal-binding</keyword>
<reference evidence="8 9" key="1">
    <citation type="journal article" date="2019" name="Sci. Data">
        <title>Hybrid genome assembly and annotation of Danionella translucida.</title>
        <authorList>
            <person name="Kadobianskyi M."/>
            <person name="Schulze L."/>
            <person name="Schuelke M."/>
            <person name="Judkewitz B."/>
        </authorList>
    </citation>
    <scope>NUCLEOTIDE SEQUENCE [LARGE SCALE GENOMIC DNA]</scope>
    <source>
        <strain evidence="8 9">Bolton</strain>
    </source>
</reference>
<dbReference type="GO" id="GO:0016236">
    <property type="term" value="P:macroautophagy"/>
    <property type="evidence" value="ECO:0007669"/>
    <property type="project" value="TreeGrafter"/>
</dbReference>
<comment type="subcellular location">
    <subcellularLocation>
        <location evidence="1">Cytoplasmic vesicle</location>
        <location evidence="1">Autophagosome</location>
    </subcellularLocation>
</comment>
<dbReference type="CDD" id="cd06396">
    <property type="entry name" value="PB1_NBR1"/>
    <property type="match status" value="1"/>
</dbReference>
<dbReference type="PANTHER" id="PTHR20930:SF5">
    <property type="entry name" value="NEXT TO BRCA1 GENE 1 PROTEIN ISOFORM X2"/>
    <property type="match status" value="1"/>
</dbReference>
<protein>
    <recommendedName>
        <fullName evidence="7">PB1 domain-containing protein</fullName>
    </recommendedName>
</protein>
<dbReference type="InterPro" id="IPR032350">
    <property type="entry name" value="Nbr1_FW"/>
</dbReference>
<evidence type="ECO:0000259" key="7">
    <source>
        <dbReference type="PROSITE" id="PS51745"/>
    </source>
</evidence>
<dbReference type="Gene3D" id="3.10.20.90">
    <property type="entry name" value="Phosphatidylinositol 3-kinase Catalytic Subunit, Chain A, domain 1"/>
    <property type="match status" value="1"/>
</dbReference>